<evidence type="ECO:0000313" key="4">
    <source>
        <dbReference type="Proteomes" id="UP001327957"/>
    </source>
</evidence>
<evidence type="ECO:0000313" key="2">
    <source>
        <dbReference type="EMBL" id="KAK6218047.1"/>
    </source>
</evidence>
<comment type="caution">
    <text evidence="3">The sequence shown here is derived from an EMBL/GenBank/DDBJ whole genome shotgun (WGS) entry which is preliminary data.</text>
</comment>
<gene>
    <name evidence="3" type="ORF">QIS74_04988</name>
    <name evidence="2" type="ORF">QIS74_06628</name>
</gene>
<sequence>MEINSPNHQGDPRFWGITFDGAWDEAFFILNSDSVDDAWRNDIDWRDPHGTVGVHDMPERFDRPEYEWLAPNRHKAADLLRFLGWRPDGPVRWPNFATKLHERDTLIGILNLQASLVAKCSPMPLDCVSALWLLTRDCQLLDQITACPYSFDTCWSDRHAEDRIDAMIKQACKVYRSEGAEQYVRRRIYTTSGFQVPAADRLAAPVVLFEWVKRVSYTGRIDKFRQQCPDRDRRVWVTGITREFADSRGPFERKREEDESETPARQAPQPPPPPPPLPPPSTVVPRIQNVADSPNFWNKRRRDGIIAGLRSKGIWKARSPTAGVAPSTTIACSPYLVKTSPRTPVVPHLVDALRLRDFRLSAFPLWRGLTFNDFTNDYYWNAMPLRTAGVMLTNLYNAQGLLARKDTVYYFDFGFGDDGNAHLATCMTNLVNLYKNCGAPDDLLDILRSNSWIVDALQQTDAWSCGLQTAEFIRAYIREGLTTPSFSEKVTQLEALRSRWISWITGEFCDLRFPYNAPHLRRISLSYDDFMSRHHQGDTPPLGLLSRPAEPTEAEMPARPSLTITAGVRPVTTPNSDSPLTDRSHTPGPPPDNGGAESEEGPGTSPLLPPAPSATARSSADPDTPPPCLSQTYGLAQRKSMSTNESTLGPG</sequence>
<dbReference type="Proteomes" id="UP001327957">
    <property type="component" value="Unassembled WGS sequence"/>
</dbReference>
<dbReference type="EMBL" id="JASAOK010000027">
    <property type="protein sequence ID" value="KAK6220942.1"/>
    <property type="molecule type" value="Genomic_DNA"/>
</dbReference>
<feature type="region of interest" description="Disordered" evidence="1">
    <location>
        <begin position="247"/>
        <end position="285"/>
    </location>
</feature>
<keyword evidence="4" id="KW-1185">Reference proteome</keyword>
<protein>
    <recommendedName>
        <fullName evidence="5">Ubiquitin-like protease family profile domain-containing protein</fullName>
    </recommendedName>
</protein>
<proteinExistence type="predicted"/>
<organism evidence="3 4">
    <name type="scientific">Colletotrichum tabaci</name>
    <dbReference type="NCBI Taxonomy" id="1209068"/>
    <lineage>
        <taxon>Eukaryota</taxon>
        <taxon>Fungi</taxon>
        <taxon>Dikarya</taxon>
        <taxon>Ascomycota</taxon>
        <taxon>Pezizomycotina</taxon>
        <taxon>Sordariomycetes</taxon>
        <taxon>Hypocreomycetidae</taxon>
        <taxon>Glomerellales</taxon>
        <taxon>Glomerellaceae</taxon>
        <taxon>Colletotrichum</taxon>
        <taxon>Colletotrichum destructivum species complex</taxon>
    </lineage>
</organism>
<evidence type="ECO:0000313" key="3">
    <source>
        <dbReference type="EMBL" id="KAK6220942.1"/>
    </source>
</evidence>
<evidence type="ECO:0008006" key="5">
    <source>
        <dbReference type="Google" id="ProtNLM"/>
    </source>
</evidence>
<evidence type="ECO:0000256" key="1">
    <source>
        <dbReference type="SAM" id="MobiDB-lite"/>
    </source>
</evidence>
<dbReference type="EMBL" id="JASAOK010000038">
    <property type="protein sequence ID" value="KAK6218047.1"/>
    <property type="molecule type" value="Genomic_DNA"/>
</dbReference>
<feature type="compositionally biased region" description="Basic and acidic residues" evidence="1">
    <location>
        <begin position="247"/>
        <end position="257"/>
    </location>
</feature>
<feature type="compositionally biased region" description="Low complexity" evidence="1">
    <location>
        <begin position="613"/>
        <end position="622"/>
    </location>
</feature>
<feature type="region of interest" description="Disordered" evidence="1">
    <location>
        <begin position="537"/>
        <end position="651"/>
    </location>
</feature>
<reference evidence="3 4" key="1">
    <citation type="submission" date="2023-04" db="EMBL/GenBank/DDBJ databases">
        <title>Colletotrichum tabacum stain YC1 causing leaf anthracnose on Nicotiana tabacum(L.) cv.</title>
        <authorList>
            <person name="Ji Z."/>
            <person name="Wang M."/>
            <person name="Zhang J."/>
            <person name="Wang N."/>
            <person name="Zhou Z."/>
        </authorList>
    </citation>
    <scope>NUCLEOTIDE SEQUENCE [LARGE SCALE GENOMIC DNA]</scope>
    <source>
        <strain evidence="3 4">YC1</strain>
    </source>
</reference>
<feature type="compositionally biased region" description="Polar residues" evidence="1">
    <location>
        <begin position="629"/>
        <end position="651"/>
    </location>
</feature>
<dbReference type="AlphaFoldDB" id="A0AAV9TGQ0"/>
<name>A0AAV9TGQ0_9PEZI</name>
<accession>A0AAV9TGQ0</accession>
<feature type="compositionally biased region" description="Pro residues" evidence="1">
    <location>
        <begin position="268"/>
        <end position="282"/>
    </location>
</feature>